<evidence type="ECO:0000256" key="3">
    <source>
        <dbReference type="ARBA" id="ARBA00022679"/>
    </source>
</evidence>
<keyword evidence="3" id="KW-0808">Transferase</keyword>
<gene>
    <name evidence="10" type="ORF">HID58_003773</name>
</gene>
<dbReference type="Pfam" id="PF07779">
    <property type="entry name" value="Cas1_AcylT"/>
    <property type="match status" value="1"/>
</dbReference>
<keyword evidence="4 8" id="KW-0812">Transmembrane</keyword>
<dbReference type="Proteomes" id="UP000824890">
    <property type="component" value="Unassembled WGS sequence"/>
</dbReference>
<dbReference type="PANTHER" id="PTHR13533:SF48">
    <property type="entry name" value="PROTEIN REDUCED WALL ACETYLATION 2"/>
    <property type="match status" value="1"/>
</dbReference>
<sequence length="116" mass="13362">MSISNPVTPGLMSVVLGIVPVIAAWLYSEYLRYTKHSISAKAFVLLDESFLVENRLTLRAIIEFAVLMGYFYICDRTDVFNSSKKVLFLMYHYFAAAEYYNAIHVFIICCYLKSFT</sequence>
<evidence type="ECO:0000259" key="9">
    <source>
        <dbReference type="Pfam" id="PF07779"/>
    </source>
</evidence>
<comment type="subcellular location">
    <subcellularLocation>
        <location evidence="1">Membrane</location>
        <topology evidence="1">Multi-pass membrane protein</topology>
    </subcellularLocation>
</comment>
<evidence type="ECO:0000256" key="1">
    <source>
        <dbReference type="ARBA" id="ARBA00004141"/>
    </source>
</evidence>
<reference evidence="10 11" key="1">
    <citation type="submission" date="2021-05" db="EMBL/GenBank/DDBJ databases">
        <title>Genome Assembly of Synthetic Allotetraploid Brassica napus Reveals Homoeologous Exchanges between Subgenomes.</title>
        <authorList>
            <person name="Davis J.T."/>
        </authorList>
    </citation>
    <scope>NUCLEOTIDE SEQUENCE [LARGE SCALE GENOMIC DNA]</scope>
    <source>
        <strain evidence="11">cv. Da-Ae</strain>
        <tissue evidence="10">Seedling</tissue>
    </source>
</reference>
<evidence type="ECO:0000256" key="2">
    <source>
        <dbReference type="ARBA" id="ARBA00010666"/>
    </source>
</evidence>
<keyword evidence="7" id="KW-0325">Glycoprotein</keyword>
<evidence type="ECO:0000313" key="11">
    <source>
        <dbReference type="Proteomes" id="UP000824890"/>
    </source>
</evidence>
<dbReference type="PANTHER" id="PTHR13533">
    <property type="entry name" value="N-ACETYLNEURAMINATE 9-O-ACETYLTRANSFERASE"/>
    <property type="match status" value="1"/>
</dbReference>
<evidence type="ECO:0000256" key="5">
    <source>
        <dbReference type="ARBA" id="ARBA00022989"/>
    </source>
</evidence>
<organism evidence="10 11">
    <name type="scientific">Brassica napus</name>
    <name type="common">Rape</name>
    <dbReference type="NCBI Taxonomy" id="3708"/>
    <lineage>
        <taxon>Eukaryota</taxon>
        <taxon>Viridiplantae</taxon>
        <taxon>Streptophyta</taxon>
        <taxon>Embryophyta</taxon>
        <taxon>Tracheophyta</taxon>
        <taxon>Spermatophyta</taxon>
        <taxon>Magnoliopsida</taxon>
        <taxon>eudicotyledons</taxon>
        <taxon>Gunneridae</taxon>
        <taxon>Pentapetalae</taxon>
        <taxon>rosids</taxon>
        <taxon>malvids</taxon>
        <taxon>Brassicales</taxon>
        <taxon>Brassicaceae</taxon>
        <taxon>Brassiceae</taxon>
        <taxon>Brassica</taxon>
    </lineage>
</organism>
<evidence type="ECO:0000256" key="4">
    <source>
        <dbReference type="ARBA" id="ARBA00022692"/>
    </source>
</evidence>
<feature type="transmembrane region" description="Helical" evidence="8">
    <location>
        <begin position="6"/>
        <end position="27"/>
    </location>
</feature>
<name>A0ABQ8EU48_BRANA</name>
<dbReference type="EMBL" id="JAGKQM010000001">
    <property type="protein sequence ID" value="KAH0944136.1"/>
    <property type="molecule type" value="Genomic_DNA"/>
</dbReference>
<comment type="similarity">
    <text evidence="2">Belongs to the PC-esterase family. CASD1 subfamily.</text>
</comment>
<comment type="caution">
    <text evidence="10">The sequence shown here is derived from an EMBL/GenBank/DDBJ whole genome shotgun (WGS) entry which is preliminary data.</text>
</comment>
<evidence type="ECO:0000313" key="10">
    <source>
        <dbReference type="EMBL" id="KAH0944136.1"/>
    </source>
</evidence>
<keyword evidence="11" id="KW-1185">Reference proteome</keyword>
<feature type="domain" description="Cas1p 10 TM acyl transferase" evidence="9">
    <location>
        <begin position="51"/>
        <end position="107"/>
    </location>
</feature>
<proteinExistence type="inferred from homology"/>
<protein>
    <recommendedName>
        <fullName evidence="9">Cas1p 10 TM acyl transferase domain-containing protein</fullName>
    </recommendedName>
</protein>
<keyword evidence="6 8" id="KW-0472">Membrane</keyword>
<accession>A0ABQ8EU48</accession>
<feature type="transmembrane region" description="Helical" evidence="8">
    <location>
        <begin position="93"/>
        <end position="112"/>
    </location>
</feature>
<dbReference type="InterPro" id="IPR012419">
    <property type="entry name" value="Cas1_AcylTrans_dom"/>
</dbReference>
<evidence type="ECO:0000256" key="8">
    <source>
        <dbReference type="SAM" id="Phobius"/>
    </source>
</evidence>
<evidence type="ECO:0000256" key="6">
    <source>
        <dbReference type="ARBA" id="ARBA00023136"/>
    </source>
</evidence>
<feature type="transmembrane region" description="Helical" evidence="8">
    <location>
        <begin position="56"/>
        <end position="73"/>
    </location>
</feature>
<evidence type="ECO:0000256" key="7">
    <source>
        <dbReference type="ARBA" id="ARBA00023180"/>
    </source>
</evidence>
<keyword evidence="5 8" id="KW-1133">Transmembrane helix</keyword>